<reference evidence="4" key="1">
    <citation type="journal article" date="2019" name="Int. J. Syst. Evol. Microbiol.">
        <title>The Global Catalogue of Microorganisms (GCM) 10K type strain sequencing project: providing services to taxonomists for standard genome sequencing and annotation.</title>
        <authorList>
            <consortium name="The Broad Institute Genomics Platform"/>
            <consortium name="The Broad Institute Genome Sequencing Center for Infectious Disease"/>
            <person name="Wu L."/>
            <person name="Ma J."/>
        </authorList>
    </citation>
    <scope>NUCLEOTIDE SEQUENCE [LARGE SCALE GENOMIC DNA]</scope>
    <source>
        <strain evidence="4">SYNS20</strain>
    </source>
</reference>
<keyword evidence="2" id="KW-0812">Transmembrane</keyword>
<keyword evidence="2" id="KW-1133">Transmembrane helix</keyword>
<feature type="transmembrane region" description="Helical" evidence="2">
    <location>
        <begin position="148"/>
        <end position="166"/>
    </location>
</feature>
<sequence>MTTAAEHPSLYRTEATRLLCAGMYFDAEYRRRVLEELVEHEERPVAPSLGIDAVPVFAHALRARQWEAGTGLALLGLWVAFLWIDLSGAGGGGLLPFLPLPWSLAYAGVCFAMWAGRAGSGRSVAVYTLDRSTLRKALIGRTGRLAAVLPRLVPLLAIGYWVTALVTVFVRGHGWVAVLFPLLLVVPVWVHRTHVSTVMREELGRAAFPTRPRAEPPAHPRYRRIAYAIDREQHAALTIYDPFRPFIGAGEPYGPWSLALELKAKKKTDFTAPADGQAPRAALTSQEIVALIRPRLERLRESAAATSRDRLRGLEIEECVYLPVGAPRGAVSYEHGEILTHLRDSVDEGGEARRHFLRIRVGAWDEQVVVSVLVRVHTQGEMLVLEVAPHLLKPIRPEFRAVDVISARGPEDWVRDGLRAILTSPTASYASGVSLVRTAIAVFRVWLADPEHGQPDGPAASIRELASVDDVSLMQEMDVSRYVKTVQDRIASGVREALRSKGFETGEFEQQIVQVSNEGVFIGSMSGGAVAMGEGATAKSTTGKRTSGKESSAKRTTGG</sequence>
<evidence type="ECO:0008006" key="5">
    <source>
        <dbReference type="Google" id="ProtNLM"/>
    </source>
</evidence>
<feature type="region of interest" description="Disordered" evidence="1">
    <location>
        <begin position="534"/>
        <end position="559"/>
    </location>
</feature>
<dbReference type="Proteomes" id="UP001596523">
    <property type="component" value="Unassembled WGS sequence"/>
</dbReference>
<evidence type="ECO:0000256" key="1">
    <source>
        <dbReference type="SAM" id="MobiDB-lite"/>
    </source>
</evidence>
<proteinExistence type="predicted"/>
<protein>
    <recommendedName>
        <fullName evidence="5">RDD family protein</fullName>
    </recommendedName>
</protein>
<name>A0ABW2JE55_9ACTN</name>
<feature type="transmembrane region" description="Helical" evidence="2">
    <location>
        <begin position="104"/>
        <end position="127"/>
    </location>
</feature>
<accession>A0ABW2JE55</accession>
<comment type="caution">
    <text evidence="3">The sequence shown here is derived from an EMBL/GenBank/DDBJ whole genome shotgun (WGS) entry which is preliminary data.</text>
</comment>
<dbReference type="EMBL" id="JBHTCF010000002">
    <property type="protein sequence ID" value="MFC7303775.1"/>
    <property type="molecule type" value="Genomic_DNA"/>
</dbReference>
<evidence type="ECO:0000313" key="4">
    <source>
        <dbReference type="Proteomes" id="UP001596523"/>
    </source>
</evidence>
<feature type="transmembrane region" description="Helical" evidence="2">
    <location>
        <begin position="66"/>
        <end position="84"/>
    </location>
</feature>
<keyword evidence="4" id="KW-1185">Reference proteome</keyword>
<feature type="transmembrane region" description="Helical" evidence="2">
    <location>
        <begin position="172"/>
        <end position="190"/>
    </location>
</feature>
<gene>
    <name evidence="3" type="ORF">ACFQVC_06045</name>
</gene>
<dbReference type="RefSeq" id="WP_381827314.1">
    <property type="nucleotide sequence ID" value="NZ_JBHTCF010000002.1"/>
</dbReference>
<evidence type="ECO:0000256" key="2">
    <source>
        <dbReference type="SAM" id="Phobius"/>
    </source>
</evidence>
<keyword evidence="2" id="KW-0472">Membrane</keyword>
<organism evidence="3 4">
    <name type="scientific">Streptomyces monticola</name>
    <dbReference type="NCBI Taxonomy" id="2666263"/>
    <lineage>
        <taxon>Bacteria</taxon>
        <taxon>Bacillati</taxon>
        <taxon>Actinomycetota</taxon>
        <taxon>Actinomycetes</taxon>
        <taxon>Kitasatosporales</taxon>
        <taxon>Streptomycetaceae</taxon>
        <taxon>Streptomyces</taxon>
    </lineage>
</organism>
<evidence type="ECO:0000313" key="3">
    <source>
        <dbReference type="EMBL" id="MFC7303775.1"/>
    </source>
</evidence>